<evidence type="ECO:0000313" key="14">
    <source>
        <dbReference type="Proteomes" id="UP000887566"/>
    </source>
</evidence>
<feature type="compositionally biased region" description="Basic and acidic residues" evidence="10">
    <location>
        <begin position="41"/>
        <end position="53"/>
    </location>
</feature>
<dbReference type="InterPro" id="IPR001846">
    <property type="entry name" value="VWF_type-D"/>
</dbReference>
<evidence type="ECO:0000256" key="10">
    <source>
        <dbReference type="SAM" id="MobiDB-lite"/>
    </source>
</evidence>
<feature type="compositionally biased region" description="Polar residues" evidence="10">
    <location>
        <begin position="31"/>
        <end position="40"/>
    </location>
</feature>
<keyword evidence="5" id="KW-0677">Repeat</keyword>
<evidence type="ECO:0000313" key="15">
    <source>
        <dbReference type="WBParaSite" id="PSAMB.scaffold2603size22313.g18403.t1"/>
    </source>
</evidence>
<sequence length="601" mass="65532">MSTVIVFLVSIAVLLNNLSASNATAIITPSQELSSTNRPESNTHDPESCDHKTTTHGQMTKEQLLIEIERLLAEPSEKPQRNACDSLPCRNGGSCKPNGTTGYRCECPPYTTGENCEVGLRCTLTSCSNNADCFVDNHQINCVCKSGFATDDQGDCTVKIRQAHVWGEPHYTTFDGLQYDYQGTCPYTLTKPCNNDIDPYFSIRAQNKVYNFDKRVSVVTWVELTIYGHTFKVHENLTLIVDGTIVSVPYQSFIPGDDKWKVKAEMSSGQMRITTPEHIEISFEPNTLYVTVPEDLVSGSGRLCGLFGDVDNKCENDLRGVMNNLFGIPTGNCIWPIDGPIAMVAEKFGDDWIDDFENGACIPGSILKNSSLPCSPDEYMAAKKMCQAIEEAKSGKGIFAKCVSLGAQLDELFNGCSYDVCADPALRCAALTAFVHKCQKAIPGTRLSGWRESLSCPLVCPANQSYSECVSGCQPTCANTTTKAVCDKPCIEGCVCSYGTVLDGTGLNCIPQEHCGCIDKTNGNYYEAGSIWMNADCTKTYKCLEFGNMIDKDVTCGERTTCSTDHLGHVCTCQSASAGNCMTPEEIIAANDKYHVCDCKI</sequence>
<dbReference type="WBParaSite" id="PSAMB.scaffold2603size22313.g18403.t1">
    <property type="protein sequence ID" value="PSAMB.scaffold2603size22313.g18403.t1"/>
    <property type="gene ID" value="PSAMB.scaffold2603size22313.g18403"/>
</dbReference>
<comment type="similarity">
    <text evidence="2">Belongs to the serine protease inhibitor-like (TIL domain-containing) family.</text>
</comment>
<dbReference type="PROSITE" id="PS51233">
    <property type="entry name" value="VWFD"/>
    <property type="match status" value="1"/>
</dbReference>
<dbReference type="CDD" id="cd19941">
    <property type="entry name" value="TIL"/>
    <property type="match status" value="1"/>
</dbReference>
<dbReference type="GO" id="GO:0016020">
    <property type="term" value="C:membrane"/>
    <property type="evidence" value="ECO:0007669"/>
    <property type="project" value="UniProtKB-SubCell"/>
</dbReference>
<dbReference type="GO" id="GO:0004867">
    <property type="term" value="F:serine-type endopeptidase inhibitor activity"/>
    <property type="evidence" value="ECO:0007669"/>
    <property type="project" value="UniProtKB-KW"/>
</dbReference>
<dbReference type="PROSITE" id="PS00022">
    <property type="entry name" value="EGF_1"/>
    <property type="match status" value="1"/>
</dbReference>
<dbReference type="PANTHER" id="PTHR46160:SF9">
    <property type="entry name" value="PROTEIN PRY2-RELATED"/>
    <property type="match status" value="1"/>
</dbReference>
<keyword evidence="14" id="KW-1185">Reference proteome</keyword>
<keyword evidence="4 11" id="KW-0732">Signal</keyword>
<feature type="disulfide bond" evidence="9">
    <location>
        <begin position="107"/>
        <end position="116"/>
    </location>
</feature>
<dbReference type="Gene3D" id="2.10.25.10">
    <property type="entry name" value="Laminin"/>
    <property type="match status" value="2"/>
</dbReference>
<evidence type="ECO:0000256" key="5">
    <source>
        <dbReference type="ARBA" id="ARBA00022737"/>
    </source>
</evidence>
<protein>
    <submittedName>
        <fullName evidence="15">VWFD domain-containing protein</fullName>
    </submittedName>
</protein>
<comment type="subcellular location">
    <subcellularLocation>
        <location evidence="1">Membrane</location>
    </subcellularLocation>
</comment>
<organism evidence="14 15">
    <name type="scientific">Plectus sambesii</name>
    <dbReference type="NCBI Taxonomy" id="2011161"/>
    <lineage>
        <taxon>Eukaryota</taxon>
        <taxon>Metazoa</taxon>
        <taxon>Ecdysozoa</taxon>
        <taxon>Nematoda</taxon>
        <taxon>Chromadorea</taxon>
        <taxon>Plectida</taxon>
        <taxon>Plectina</taxon>
        <taxon>Plectoidea</taxon>
        <taxon>Plectidae</taxon>
        <taxon>Plectus</taxon>
    </lineage>
</organism>
<evidence type="ECO:0000259" key="13">
    <source>
        <dbReference type="PROSITE" id="PS51233"/>
    </source>
</evidence>
<evidence type="ECO:0000256" key="3">
    <source>
        <dbReference type="ARBA" id="ARBA00022536"/>
    </source>
</evidence>
<dbReference type="SMART" id="SM00216">
    <property type="entry name" value="VWD"/>
    <property type="match status" value="1"/>
</dbReference>
<evidence type="ECO:0000256" key="9">
    <source>
        <dbReference type="PROSITE-ProRule" id="PRU00076"/>
    </source>
</evidence>
<evidence type="ECO:0000256" key="2">
    <source>
        <dbReference type="ARBA" id="ARBA00007611"/>
    </source>
</evidence>
<dbReference type="PANTHER" id="PTHR46160">
    <property type="entry name" value="ALPHA-TECTORIN-RELATED"/>
    <property type="match status" value="1"/>
</dbReference>
<evidence type="ECO:0000256" key="7">
    <source>
        <dbReference type="ARBA" id="ARBA00023136"/>
    </source>
</evidence>
<dbReference type="InterPro" id="IPR002919">
    <property type="entry name" value="TIL_dom"/>
</dbReference>
<evidence type="ECO:0000259" key="12">
    <source>
        <dbReference type="PROSITE" id="PS50026"/>
    </source>
</evidence>
<dbReference type="FunFam" id="2.10.25.10:FF:000055">
    <property type="entry name" value="alpha-tectorin isoform X1"/>
    <property type="match status" value="1"/>
</dbReference>
<proteinExistence type="inferred from homology"/>
<dbReference type="InterPro" id="IPR000742">
    <property type="entry name" value="EGF"/>
</dbReference>
<accession>A0A914VVT9</accession>
<dbReference type="CDD" id="cd00054">
    <property type="entry name" value="EGF_CA"/>
    <property type="match status" value="1"/>
</dbReference>
<dbReference type="SMART" id="SM00181">
    <property type="entry name" value="EGF"/>
    <property type="match status" value="2"/>
</dbReference>
<feature type="domain" description="VWFD" evidence="13">
    <location>
        <begin position="161"/>
        <end position="362"/>
    </location>
</feature>
<keyword evidence="8 9" id="KW-1015">Disulfide bond</keyword>
<dbReference type="SUPFAM" id="SSF57567">
    <property type="entry name" value="Serine protease inhibitors"/>
    <property type="match status" value="1"/>
</dbReference>
<evidence type="ECO:0000256" key="6">
    <source>
        <dbReference type="ARBA" id="ARBA00022900"/>
    </source>
</evidence>
<feature type="chain" id="PRO_5037894693" evidence="11">
    <location>
        <begin position="24"/>
        <end position="601"/>
    </location>
</feature>
<dbReference type="InterPro" id="IPR036084">
    <property type="entry name" value="Ser_inhib-like_sf"/>
</dbReference>
<reference evidence="15" key="1">
    <citation type="submission" date="2022-11" db="UniProtKB">
        <authorList>
            <consortium name="WormBaseParasite"/>
        </authorList>
    </citation>
    <scope>IDENTIFICATION</scope>
</reference>
<keyword evidence="3 9" id="KW-0245">EGF-like domain</keyword>
<comment type="caution">
    <text evidence="9">Lacks conserved residue(s) required for the propagation of feature annotation.</text>
</comment>
<feature type="domain" description="EGF-like" evidence="12">
    <location>
        <begin position="80"/>
        <end position="117"/>
    </location>
</feature>
<keyword evidence="6" id="KW-0722">Serine protease inhibitor</keyword>
<evidence type="ECO:0000256" key="8">
    <source>
        <dbReference type="ARBA" id="ARBA00023157"/>
    </source>
</evidence>
<dbReference type="FunFam" id="2.10.25.10:FF:000095">
    <property type="entry name" value="Notch, isoform B"/>
    <property type="match status" value="1"/>
</dbReference>
<name>A0A914VVT9_9BILA</name>
<dbReference type="SMART" id="SM00832">
    <property type="entry name" value="C8"/>
    <property type="match status" value="1"/>
</dbReference>
<dbReference type="SUPFAM" id="SSF57196">
    <property type="entry name" value="EGF/Laminin"/>
    <property type="match status" value="1"/>
</dbReference>
<feature type="signal peptide" evidence="11">
    <location>
        <begin position="1"/>
        <end position="23"/>
    </location>
</feature>
<dbReference type="PROSITE" id="PS50026">
    <property type="entry name" value="EGF_3"/>
    <property type="match status" value="1"/>
</dbReference>
<dbReference type="InterPro" id="IPR014853">
    <property type="entry name" value="VWF/SSPO/ZAN-like_Cys-rich_dom"/>
</dbReference>
<dbReference type="Proteomes" id="UP000887566">
    <property type="component" value="Unplaced"/>
</dbReference>
<dbReference type="Pfam" id="PF01826">
    <property type="entry name" value="TIL"/>
    <property type="match status" value="1"/>
</dbReference>
<dbReference type="PROSITE" id="PS01186">
    <property type="entry name" value="EGF_2"/>
    <property type="match status" value="1"/>
</dbReference>
<evidence type="ECO:0000256" key="11">
    <source>
        <dbReference type="SAM" id="SignalP"/>
    </source>
</evidence>
<evidence type="ECO:0000256" key="4">
    <source>
        <dbReference type="ARBA" id="ARBA00022729"/>
    </source>
</evidence>
<dbReference type="AlphaFoldDB" id="A0A914VVT9"/>
<dbReference type="Pfam" id="PF00094">
    <property type="entry name" value="VWD"/>
    <property type="match status" value="1"/>
</dbReference>
<evidence type="ECO:0000256" key="1">
    <source>
        <dbReference type="ARBA" id="ARBA00004370"/>
    </source>
</evidence>
<dbReference type="InterPro" id="IPR052749">
    <property type="entry name" value="Alpha-tectorin"/>
</dbReference>
<keyword evidence="6" id="KW-0646">Protease inhibitor</keyword>
<feature type="region of interest" description="Disordered" evidence="10">
    <location>
        <begin position="31"/>
        <end position="56"/>
    </location>
</feature>
<keyword evidence="7" id="KW-0472">Membrane</keyword>